<dbReference type="GO" id="GO:0015459">
    <property type="term" value="F:potassium channel regulator activity"/>
    <property type="evidence" value="ECO:0007669"/>
    <property type="project" value="TreeGrafter"/>
</dbReference>
<dbReference type="Pfam" id="PF03185">
    <property type="entry name" value="CaKB"/>
    <property type="match status" value="1"/>
</dbReference>
<evidence type="ECO:0000256" key="8">
    <source>
        <dbReference type="ARBA" id="ARBA00023303"/>
    </source>
</evidence>
<sequence>MFLWAGSKGTPESEHKKRTIYQKIWEYDTLDKKKTVTALKAGEDRAILLGLTMILFSIMMYFITGITVVRSYLDSVWTEESSCAVVNSTITGEMNCTYSYSSDCKKSLKYPCLQVFVTLNASGKVMRLFYNEETRYMNLECFFVPNCRKDYADMHAVIANIYERLKLLPQVRCYYDRAEHQDSVLLTQLYSRGMVFWSLLWPTIMFIGGTIIIALVKLTQYLSLLCEEISRIKR</sequence>
<keyword evidence="6 9" id="KW-0472">Membrane</keyword>
<keyword evidence="7" id="KW-0325">Glycoprotein</keyword>
<proteinExistence type="predicted"/>
<feature type="domain" description="KCNMB2 ball/chain" evidence="10">
    <location>
        <begin position="1"/>
        <end position="31"/>
    </location>
</feature>
<dbReference type="Proteomes" id="UP000034805">
    <property type="component" value="Unassembled WGS sequence"/>
</dbReference>
<dbReference type="PANTHER" id="PTHR10258">
    <property type="entry name" value="CALCIUM-ACTIVATED POTASSIUM CHANNEL SUBUNIT BETA"/>
    <property type="match status" value="1"/>
</dbReference>
<keyword evidence="8 11" id="KW-0407">Ion channel</keyword>
<evidence type="ECO:0000256" key="7">
    <source>
        <dbReference type="ARBA" id="ARBA00023180"/>
    </source>
</evidence>
<dbReference type="GO" id="GO:0015269">
    <property type="term" value="F:calcium-activated potassium channel activity"/>
    <property type="evidence" value="ECO:0007669"/>
    <property type="project" value="InterPro"/>
</dbReference>
<dbReference type="EMBL" id="JARO02001144">
    <property type="protein sequence ID" value="KPP76347.1"/>
    <property type="molecule type" value="Genomic_DNA"/>
</dbReference>
<dbReference type="PRINTS" id="PR01450">
    <property type="entry name" value="BKCHANNELB"/>
</dbReference>
<feature type="transmembrane region" description="Helical" evidence="9">
    <location>
        <begin position="194"/>
        <end position="216"/>
    </location>
</feature>
<gene>
    <name evidence="11" type="ORF">Z043_104317</name>
</gene>
<evidence type="ECO:0000313" key="11">
    <source>
        <dbReference type="EMBL" id="KPP76347.1"/>
    </source>
</evidence>
<organism evidence="11 12">
    <name type="scientific">Scleropages formosus</name>
    <name type="common">Asian bonytongue</name>
    <name type="synonym">Osteoglossum formosum</name>
    <dbReference type="NCBI Taxonomy" id="113540"/>
    <lineage>
        <taxon>Eukaryota</taxon>
        <taxon>Metazoa</taxon>
        <taxon>Chordata</taxon>
        <taxon>Craniata</taxon>
        <taxon>Vertebrata</taxon>
        <taxon>Euteleostomi</taxon>
        <taxon>Actinopterygii</taxon>
        <taxon>Neopterygii</taxon>
        <taxon>Teleostei</taxon>
        <taxon>Osteoglossocephala</taxon>
        <taxon>Osteoglossomorpha</taxon>
        <taxon>Osteoglossiformes</taxon>
        <taxon>Osteoglossidae</taxon>
        <taxon>Scleropages</taxon>
    </lineage>
</organism>
<accession>A0A0P7XM87</accession>
<dbReference type="GO" id="GO:0005513">
    <property type="term" value="P:detection of calcium ion"/>
    <property type="evidence" value="ECO:0007669"/>
    <property type="project" value="TreeGrafter"/>
</dbReference>
<evidence type="ECO:0000256" key="2">
    <source>
        <dbReference type="ARBA" id="ARBA00022448"/>
    </source>
</evidence>
<evidence type="ECO:0000256" key="6">
    <source>
        <dbReference type="ARBA" id="ARBA00023136"/>
    </source>
</evidence>
<dbReference type="InterPro" id="IPR015382">
    <property type="entry name" value="KCNMB2_ball_chain_dom"/>
</dbReference>
<dbReference type="InterPro" id="IPR003930">
    <property type="entry name" value="K_chnl_Ca-activ_BK_bsu"/>
</dbReference>
<dbReference type="AlphaFoldDB" id="A0A0P7XM87"/>
<comment type="subcellular location">
    <subcellularLocation>
        <location evidence="1">Membrane</location>
        <topology evidence="1">Multi-pass membrane protein</topology>
    </subcellularLocation>
</comment>
<dbReference type="KEGG" id="sfm:108937310"/>
<evidence type="ECO:0000313" key="12">
    <source>
        <dbReference type="Proteomes" id="UP000034805"/>
    </source>
</evidence>
<dbReference type="InterPro" id="IPR037096">
    <property type="entry name" value="KCNMB2_ball/chain_dom_sf"/>
</dbReference>
<name>A0A0P7XM87_SCLFO</name>
<feature type="transmembrane region" description="Helical" evidence="9">
    <location>
        <begin position="46"/>
        <end position="69"/>
    </location>
</feature>
<evidence type="ECO:0000259" key="10">
    <source>
        <dbReference type="Pfam" id="PF09303"/>
    </source>
</evidence>
<dbReference type="PANTHER" id="PTHR10258:SF5">
    <property type="entry name" value="CALCIUM-ACTIVATED POTASSIUM CHANNEL SUBUNIT BETA-2"/>
    <property type="match status" value="1"/>
</dbReference>
<keyword evidence="4 9" id="KW-1133">Transmembrane helix</keyword>
<dbReference type="Gene3D" id="4.10.81.20">
    <property type="entry name" value="KCNMB2, ball/chain domain"/>
    <property type="match status" value="1"/>
</dbReference>
<evidence type="ECO:0000256" key="3">
    <source>
        <dbReference type="ARBA" id="ARBA00022692"/>
    </source>
</evidence>
<comment type="caution">
    <text evidence="11">The sequence shown here is derived from an EMBL/GenBank/DDBJ whole genome shotgun (WGS) entry which is preliminary data.</text>
</comment>
<keyword evidence="5" id="KW-0406">Ion transport</keyword>
<reference evidence="11 12" key="1">
    <citation type="submission" date="2015-08" db="EMBL/GenBank/DDBJ databases">
        <title>The genome of the Asian arowana (Scleropages formosus).</title>
        <authorList>
            <person name="Tan M.H."/>
            <person name="Gan H.M."/>
            <person name="Croft L.J."/>
            <person name="Austin C.M."/>
        </authorList>
    </citation>
    <scope>NUCLEOTIDE SEQUENCE [LARGE SCALE GENOMIC DNA]</scope>
    <source>
        <strain evidence="11">Aro1</strain>
    </source>
</reference>
<evidence type="ECO:0000256" key="9">
    <source>
        <dbReference type="SAM" id="Phobius"/>
    </source>
</evidence>
<protein>
    <submittedName>
        <fullName evidence="11">Calcium-activated potassium channel subunit beta-2-like</fullName>
    </submittedName>
</protein>
<evidence type="ECO:0000256" key="4">
    <source>
        <dbReference type="ARBA" id="ARBA00022989"/>
    </source>
</evidence>
<dbReference type="OrthoDB" id="5962477at2759"/>
<evidence type="ECO:0000256" key="1">
    <source>
        <dbReference type="ARBA" id="ARBA00004141"/>
    </source>
</evidence>
<dbReference type="Pfam" id="PF09303">
    <property type="entry name" value="KcnmB2_inactiv"/>
    <property type="match status" value="1"/>
</dbReference>
<dbReference type="GO" id="GO:0008076">
    <property type="term" value="C:voltage-gated potassium channel complex"/>
    <property type="evidence" value="ECO:0007669"/>
    <property type="project" value="TreeGrafter"/>
</dbReference>
<keyword evidence="2" id="KW-0813">Transport</keyword>
<evidence type="ECO:0000256" key="5">
    <source>
        <dbReference type="ARBA" id="ARBA00023065"/>
    </source>
</evidence>
<keyword evidence="3 9" id="KW-0812">Transmembrane</keyword>
<dbReference type="STRING" id="113540.ENSSFOP00015010955"/>